<sequence length="330" mass="34935">MTELDDERQRTPDQLRTETSSPAARPHVGASGSNDARPATDAKEPLAIRRILKLRRKNPEGTPVEISDALDQLFIRDFTLVGGAEAGVNNLVPGAVTAATRNSKVAGLTRAATQIGAVQGISTYTQKTAQGVSTAAHVGSSQAIKTYLFAQALLHHLPVDNADDAAAQILGGDIHQLLTTLEQPIARQPHQSGASPLNVITAISQIGLRNPQMFLLVKSGEQLVRSGGSVVESSKARKEFAQQLIAQAKEVLGETPAAFPDRFIQVIEPEVDKAPENIEATPAEEVAATSAEELERIATQNSASVKGARLAAKMFAKGSEKTGLFGFGKK</sequence>
<organism evidence="2 3">
    <name type="scientific">Rothia amarae</name>
    <dbReference type="NCBI Taxonomy" id="169480"/>
    <lineage>
        <taxon>Bacteria</taxon>
        <taxon>Bacillati</taxon>
        <taxon>Actinomycetota</taxon>
        <taxon>Actinomycetes</taxon>
        <taxon>Micrococcales</taxon>
        <taxon>Micrococcaceae</taxon>
        <taxon>Rothia</taxon>
    </lineage>
</organism>
<dbReference type="AlphaFoldDB" id="A0A7H2BKL7"/>
<accession>A0A7H2BKL7</accession>
<feature type="compositionally biased region" description="Basic and acidic residues" evidence="1">
    <location>
        <begin position="7"/>
        <end position="16"/>
    </location>
</feature>
<evidence type="ECO:0000313" key="2">
    <source>
        <dbReference type="EMBL" id="QNV40213.1"/>
    </source>
</evidence>
<evidence type="ECO:0000313" key="3">
    <source>
        <dbReference type="Proteomes" id="UP000516421"/>
    </source>
</evidence>
<dbReference type="EMBL" id="CP061538">
    <property type="protein sequence ID" value="QNV40213.1"/>
    <property type="molecule type" value="Genomic_DNA"/>
</dbReference>
<dbReference type="KEGG" id="rama:IDM48_01870"/>
<dbReference type="Proteomes" id="UP000516421">
    <property type="component" value="Chromosome"/>
</dbReference>
<proteinExistence type="predicted"/>
<gene>
    <name evidence="2" type="ORF">IDM48_01870</name>
</gene>
<keyword evidence="3" id="KW-1185">Reference proteome</keyword>
<evidence type="ECO:0000256" key="1">
    <source>
        <dbReference type="SAM" id="MobiDB-lite"/>
    </source>
</evidence>
<feature type="region of interest" description="Disordered" evidence="1">
    <location>
        <begin position="1"/>
        <end position="44"/>
    </location>
</feature>
<protein>
    <submittedName>
        <fullName evidence="2">Uncharacterized protein</fullName>
    </submittedName>
</protein>
<dbReference type="RefSeq" id="WP_145173893.1">
    <property type="nucleotide sequence ID" value="NZ_CP061538.1"/>
</dbReference>
<reference evidence="2 3" key="1">
    <citation type="submission" date="2020-09" db="EMBL/GenBank/DDBJ databases">
        <title>Investigation of environmental microbe.</title>
        <authorList>
            <person name="Ou Y."/>
            <person name="Kang Q."/>
        </authorList>
    </citation>
    <scope>NUCLEOTIDE SEQUENCE [LARGE SCALE GENOMIC DNA]</scope>
    <source>
        <strain evidence="2 3">KJZ-9</strain>
    </source>
</reference>
<name>A0A7H2BKL7_9MICC</name>